<proteinExistence type="predicted"/>
<evidence type="ECO:0000313" key="2">
    <source>
        <dbReference type="EMBL" id="CAB0012063.1"/>
    </source>
</evidence>
<evidence type="ECO:0000313" key="3">
    <source>
        <dbReference type="Proteomes" id="UP000479000"/>
    </source>
</evidence>
<reference evidence="2 3" key="1">
    <citation type="submission" date="2020-02" db="EMBL/GenBank/DDBJ databases">
        <authorList>
            <person name="Ferguson B K."/>
        </authorList>
    </citation>
    <scope>NUCLEOTIDE SEQUENCE [LARGE SCALE GENOMIC DNA]</scope>
</reference>
<feature type="transmembrane region" description="Helical" evidence="1">
    <location>
        <begin position="12"/>
        <end position="36"/>
    </location>
</feature>
<dbReference type="AlphaFoldDB" id="A0A6H5H425"/>
<dbReference type="EMBL" id="CADCXU010024813">
    <property type="protein sequence ID" value="CAB0012063.1"/>
    <property type="molecule type" value="Genomic_DNA"/>
</dbReference>
<protein>
    <submittedName>
        <fullName evidence="2">Uncharacterized protein</fullName>
    </submittedName>
</protein>
<evidence type="ECO:0000256" key="1">
    <source>
        <dbReference type="SAM" id="Phobius"/>
    </source>
</evidence>
<keyword evidence="1" id="KW-0472">Membrane</keyword>
<organism evidence="2 3">
    <name type="scientific">Nesidiocoris tenuis</name>
    <dbReference type="NCBI Taxonomy" id="355587"/>
    <lineage>
        <taxon>Eukaryota</taxon>
        <taxon>Metazoa</taxon>
        <taxon>Ecdysozoa</taxon>
        <taxon>Arthropoda</taxon>
        <taxon>Hexapoda</taxon>
        <taxon>Insecta</taxon>
        <taxon>Pterygota</taxon>
        <taxon>Neoptera</taxon>
        <taxon>Paraneoptera</taxon>
        <taxon>Hemiptera</taxon>
        <taxon>Heteroptera</taxon>
        <taxon>Panheteroptera</taxon>
        <taxon>Cimicomorpha</taxon>
        <taxon>Miridae</taxon>
        <taxon>Dicyphina</taxon>
        <taxon>Nesidiocoris</taxon>
    </lineage>
</organism>
<accession>A0A6H5H425</accession>
<gene>
    <name evidence="2" type="ORF">NTEN_LOCUS16864</name>
</gene>
<keyword evidence="3" id="KW-1185">Reference proteome</keyword>
<dbReference type="Proteomes" id="UP000479000">
    <property type="component" value="Unassembled WGS sequence"/>
</dbReference>
<keyword evidence="1" id="KW-1133">Transmembrane helix</keyword>
<keyword evidence="1" id="KW-0812">Transmembrane</keyword>
<name>A0A6H5H425_9HEMI</name>
<sequence length="57" mass="6734">MRFSQFNTCVEWSTLAINASILLMLLDASVKIFFIADKRNNQNTRRRMRTRGTRRAL</sequence>